<reference evidence="2" key="1">
    <citation type="submission" date="2021-12" db="EMBL/GenBank/DDBJ databases">
        <authorList>
            <person name="King R."/>
        </authorList>
    </citation>
    <scope>NUCLEOTIDE SEQUENCE</scope>
</reference>
<keyword evidence="1" id="KW-0472">Membrane</keyword>
<name>A0A9N9R4U4_9NEOP</name>
<reference evidence="2" key="2">
    <citation type="submission" date="2022-10" db="EMBL/GenBank/DDBJ databases">
        <authorList>
            <consortium name="ENA_rothamsted_submissions"/>
            <consortium name="culmorum"/>
            <person name="King R."/>
        </authorList>
    </citation>
    <scope>NUCLEOTIDE SEQUENCE</scope>
</reference>
<evidence type="ECO:0000313" key="2">
    <source>
        <dbReference type="EMBL" id="CAG9789600.1"/>
    </source>
</evidence>
<protein>
    <submittedName>
        <fullName evidence="2">Uncharacterized protein</fullName>
    </submittedName>
</protein>
<proteinExistence type="predicted"/>
<sequence length="247" mass="28284">MKTRSLSQPCKELEENYYLCHEINLPYHIEDPCISSIMRFETNITTCNPVSVEINSLIIHPIHKNRWIVYSKKTVVLKETCKGEIVKNYLLGTYVIVVDGSCEVTINSIKLKSHTTNGKQFQYEKSPKIKLPELPQIKSATKMKPVNLDDVNLENLQLLTYALRKTEENSGNYEESINTKSISIGTIILYPVIVIIILICIIRKYKKHKCNKRGRNSQKNENSENFELKEGGVMMAHPLSRVVNVST</sequence>
<dbReference type="Proteomes" id="UP001153714">
    <property type="component" value="Chromosome 20"/>
</dbReference>
<organism evidence="2 3">
    <name type="scientific">Diatraea saccharalis</name>
    <name type="common">sugarcane borer</name>
    <dbReference type="NCBI Taxonomy" id="40085"/>
    <lineage>
        <taxon>Eukaryota</taxon>
        <taxon>Metazoa</taxon>
        <taxon>Ecdysozoa</taxon>
        <taxon>Arthropoda</taxon>
        <taxon>Hexapoda</taxon>
        <taxon>Insecta</taxon>
        <taxon>Pterygota</taxon>
        <taxon>Neoptera</taxon>
        <taxon>Endopterygota</taxon>
        <taxon>Lepidoptera</taxon>
        <taxon>Glossata</taxon>
        <taxon>Ditrysia</taxon>
        <taxon>Pyraloidea</taxon>
        <taxon>Crambidae</taxon>
        <taxon>Crambinae</taxon>
        <taxon>Diatraea</taxon>
    </lineage>
</organism>
<dbReference type="AlphaFoldDB" id="A0A9N9R4U4"/>
<gene>
    <name evidence="2" type="ORF">DIATSA_LOCUS7319</name>
</gene>
<feature type="transmembrane region" description="Helical" evidence="1">
    <location>
        <begin position="182"/>
        <end position="202"/>
    </location>
</feature>
<evidence type="ECO:0000313" key="3">
    <source>
        <dbReference type="Proteomes" id="UP001153714"/>
    </source>
</evidence>
<accession>A0A9N9R4U4</accession>
<keyword evidence="3" id="KW-1185">Reference proteome</keyword>
<keyword evidence="1" id="KW-1133">Transmembrane helix</keyword>
<dbReference type="EMBL" id="OU893351">
    <property type="protein sequence ID" value="CAG9789600.1"/>
    <property type="molecule type" value="Genomic_DNA"/>
</dbReference>
<evidence type="ECO:0000256" key="1">
    <source>
        <dbReference type="SAM" id="Phobius"/>
    </source>
</evidence>
<keyword evidence="1" id="KW-0812">Transmembrane</keyword>
<dbReference type="OrthoDB" id="7477382at2759"/>